<evidence type="ECO:0000256" key="1">
    <source>
        <dbReference type="SAM" id="MobiDB-lite"/>
    </source>
</evidence>
<dbReference type="EMBL" id="JACTNZ010000001">
    <property type="protein sequence ID" value="KAG5564817.1"/>
    <property type="molecule type" value="Genomic_DNA"/>
</dbReference>
<evidence type="ECO:0000256" key="2">
    <source>
        <dbReference type="SAM" id="Phobius"/>
    </source>
</evidence>
<keyword evidence="2" id="KW-1133">Transmembrane helix</keyword>
<reference evidence="3" key="1">
    <citation type="submission" date="2020-08" db="EMBL/GenBank/DDBJ databases">
        <title>Plant Genome Project.</title>
        <authorList>
            <person name="Zhang R.-G."/>
        </authorList>
    </citation>
    <scope>NUCLEOTIDE SEQUENCE</scope>
    <source>
        <strain evidence="3">WSP0</strain>
        <tissue evidence="3">Leaf</tissue>
    </source>
</reference>
<sequence length="180" mass="20841">MPPRRQQNVQDLTLRDQIAEFCQSNQALQQMMNELLQRIPVSRQSTDQSEGSGRTIFDNEEDDVHSTSSSSVAEPAFINPWSMDQLARVLESSDRSIQVHVPDFEGKLNADEYCDWTAALEAFFNWKDLSNERKTHKRNTKSIMLCLNLLFVKQVLLGVGIYREKGMRMLGEFITRRVLW</sequence>
<accession>A0AAV6LIJ5</accession>
<evidence type="ECO:0000313" key="3">
    <source>
        <dbReference type="EMBL" id="KAG5564817.1"/>
    </source>
</evidence>
<comment type="caution">
    <text evidence="3">The sequence shown here is derived from an EMBL/GenBank/DDBJ whole genome shotgun (WGS) entry which is preliminary data.</text>
</comment>
<feature type="compositionally biased region" description="Polar residues" evidence="1">
    <location>
        <begin position="42"/>
        <end position="52"/>
    </location>
</feature>
<keyword evidence="4" id="KW-1185">Reference proteome</keyword>
<protein>
    <submittedName>
        <fullName evidence="3">Uncharacterized protein</fullName>
    </submittedName>
</protein>
<gene>
    <name evidence="3" type="ORF">RHGRI_000871</name>
</gene>
<evidence type="ECO:0000313" key="4">
    <source>
        <dbReference type="Proteomes" id="UP000823749"/>
    </source>
</evidence>
<name>A0AAV6LIJ5_9ERIC</name>
<feature type="transmembrane region" description="Helical" evidence="2">
    <location>
        <begin position="143"/>
        <end position="162"/>
    </location>
</feature>
<feature type="region of interest" description="Disordered" evidence="1">
    <location>
        <begin position="41"/>
        <end position="69"/>
    </location>
</feature>
<proteinExistence type="predicted"/>
<dbReference type="AlphaFoldDB" id="A0AAV6LIJ5"/>
<keyword evidence="2" id="KW-0812">Transmembrane</keyword>
<organism evidence="3 4">
    <name type="scientific">Rhododendron griersonianum</name>
    <dbReference type="NCBI Taxonomy" id="479676"/>
    <lineage>
        <taxon>Eukaryota</taxon>
        <taxon>Viridiplantae</taxon>
        <taxon>Streptophyta</taxon>
        <taxon>Embryophyta</taxon>
        <taxon>Tracheophyta</taxon>
        <taxon>Spermatophyta</taxon>
        <taxon>Magnoliopsida</taxon>
        <taxon>eudicotyledons</taxon>
        <taxon>Gunneridae</taxon>
        <taxon>Pentapetalae</taxon>
        <taxon>asterids</taxon>
        <taxon>Ericales</taxon>
        <taxon>Ericaceae</taxon>
        <taxon>Ericoideae</taxon>
        <taxon>Rhodoreae</taxon>
        <taxon>Rhododendron</taxon>
    </lineage>
</organism>
<dbReference type="Proteomes" id="UP000823749">
    <property type="component" value="Chromosome 1"/>
</dbReference>
<keyword evidence="2" id="KW-0472">Membrane</keyword>